<name>A0A4R1CFW9_9ACTN</name>
<dbReference type="InterPro" id="IPR033756">
    <property type="entry name" value="YlxH/NBP35"/>
</dbReference>
<keyword evidence="1" id="KW-0547">Nucleotide-binding</keyword>
<feature type="compositionally biased region" description="Low complexity" evidence="3">
    <location>
        <begin position="125"/>
        <end position="155"/>
    </location>
</feature>
<comment type="caution">
    <text evidence="4">The sequence shown here is derived from an EMBL/GenBank/DDBJ whole genome shotgun (WGS) entry which is preliminary data.</text>
</comment>
<proteinExistence type="predicted"/>
<dbReference type="PANTHER" id="PTHR32309">
    <property type="entry name" value="TYROSINE-PROTEIN KINASE"/>
    <property type="match status" value="1"/>
</dbReference>
<keyword evidence="2" id="KW-0067">ATP-binding</keyword>
<keyword evidence="4" id="KW-0418">Kinase</keyword>
<gene>
    <name evidence="4" type="ORF">EPD65_04885</name>
</gene>
<dbReference type="InterPro" id="IPR050445">
    <property type="entry name" value="Bact_polysacc_biosynth/exp"/>
</dbReference>
<dbReference type="Proteomes" id="UP000295453">
    <property type="component" value="Unassembled WGS sequence"/>
</dbReference>
<dbReference type="PANTHER" id="PTHR32309:SF13">
    <property type="entry name" value="FERRIC ENTEROBACTIN TRANSPORT PROTEIN FEPE"/>
    <property type="match status" value="1"/>
</dbReference>
<dbReference type="GO" id="GO:0005524">
    <property type="term" value="F:ATP binding"/>
    <property type="evidence" value="ECO:0007669"/>
    <property type="project" value="UniProtKB-KW"/>
</dbReference>
<feature type="compositionally biased region" description="Basic and acidic residues" evidence="3">
    <location>
        <begin position="10"/>
        <end position="20"/>
    </location>
</feature>
<dbReference type="AlphaFoldDB" id="A0A4R1CFW9"/>
<evidence type="ECO:0000256" key="3">
    <source>
        <dbReference type="SAM" id="MobiDB-lite"/>
    </source>
</evidence>
<feature type="compositionally biased region" description="Low complexity" evidence="3">
    <location>
        <begin position="181"/>
        <end position="199"/>
    </location>
</feature>
<dbReference type="NCBIfam" id="TIGR01007">
    <property type="entry name" value="eps_fam"/>
    <property type="match status" value="1"/>
</dbReference>
<dbReference type="GO" id="GO:0004715">
    <property type="term" value="F:non-membrane spanning protein tyrosine kinase activity"/>
    <property type="evidence" value="ECO:0007669"/>
    <property type="project" value="UniProtKB-EC"/>
</dbReference>
<feature type="compositionally biased region" description="Polar residues" evidence="3">
    <location>
        <begin position="156"/>
        <end position="167"/>
    </location>
</feature>
<organism evidence="4 5">
    <name type="scientific">Nocardioides jejuensis</name>
    <dbReference type="NCBI Taxonomy" id="2502782"/>
    <lineage>
        <taxon>Bacteria</taxon>
        <taxon>Bacillati</taxon>
        <taxon>Actinomycetota</taxon>
        <taxon>Actinomycetes</taxon>
        <taxon>Propionibacteriales</taxon>
        <taxon>Nocardioidaceae</taxon>
        <taxon>Nocardioides</taxon>
    </lineage>
</organism>
<sequence>MEHQQAAAIRVDRPDRHLVRDGGQEAVETVSADMTDLARQRALPRPREARMDGVVPLVGALVQQLGPDHQRVPDRSPRKQRQTHAPAPGPGERSPHLVGVRPDGLEPHGDAEGGDVDGFRHGRSSTRSAATSAATSPSRAPAPSGAGPSSCSTSANQAVTSTHSPVRSPSAAEAGADRASADSPTSTTVSPSIVTSSTTGRRRICMSASVRPRNEAASRTLGGRFASRERVRVDLNDYLKALRNHWFGSLLILAGCAIAAFGLSSTMPKVYAANANGFVSTGTTTDLALGSVSDSLAKSRATSYVDIATSRATAQGVVDDLGLKTNPAGLVGQISVAQPEDTVLLKITARASTPKLAQQIADAWVRSLANEVTKIEAPDGKLKDGTPRVIPVEQAALPTSPISPNTSRNTLLGGALGLVLALAYSAIRSNLDKRLRFATDVQERFQVPVVGEIPVTPLFRPGDTAGRRTTEDPRTAEAFRKLRTNLMYMDVDAPPRVFVITSPRPGDGKSTIASNIAMTLENMGEQVVLIDADLRRPTQAKKFQLDDAIGLTSVLTGQLDLEEALQDVPGAPRLRVLTSGPLPPNPSELLGTHAWRRLVDGLRERSYVVIDAPPLLPVTDAAVAARNADGAFVVVNARNTVEDDLSRSLQALDAVNARMLGTVINRMAKRSNRYAYDGYGYGYFGAASRRGRRTSKSDGGRRRG</sequence>
<reference evidence="4 5" key="1">
    <citation type="submission" date="2019-03" db="EMBL/GenBank/DDBJ databases">
        <authorList>
            <person name="Kim M.K.M."/>
        </authorList>
    </citation>
    <scope>NUCLEOTIDE SEQUENCE [LARGE SCALE GENOMIC DNA]</scope>
    <source>
        <strain evidence="4 5">18JY15-6</strain>
    </source>
</reference>
<dbReference type="EC" id="2.7.10.2" evidence="4"/>
<evidence type="ECO:0000256" key="1">
    <source>
        <dbReference type="ARBA" id="ARBA00022741"/>
    </source>
</evidence>
<feature type="region of interest" description="Disordered" evidence="3">
    <location>
        <begin position="1"/>
        <end position="20"/>
    </location>
</feature>
<dbReference type="OrthoDB" id="9812433at2"/>
<dbReference type="Gene3D" id="3.40.50.300">
    <property type="entry name" value="P-loop containing nucleotide triphosphate hydrolases"/>
    <property type="match status" value="1"/>
</dbReference>
<dbReference type="CDD" id="cd05387">
    <property type="entry name" value="BY-kinase"/>
    <property type="match status" value="1"/>
</dbReference>
<feature type="compositionally biased region" description="Basic and acidic residues" evidence="3">
    <location>
        <begin position="68"/>
        <end position="77"/>
    </location>
</feature>
<feature type="region of interest" description="Disordered" evidence="3">
    <location>
        <begin position="63"/>
        <end position="199"/>
    </location>
</feature>
<evidence type="ECO:0000313" key="5">
    <source>
        <dbReference type="Proteomes" id="UP000295453"/>
    </source>
</evidence>
<protein>
    <submittedName>
        <fullName evidence="4">Polysaccharide biosynthesis tyrosine autokinase</fullName>
        <ecNumber evidence="4">2.7.10.2</ecNumber>
    </submittedName>
</protein>
<dbReference type="EMBL" id="SJZJ01000005">
    <property type="protein sequence ID" value="TCJ30223.1"/>
    <property type="molecule type" value="Genomic_DNA"/>
</dbReference>
<evidence type="ECO:0000256" key="2">
    <source>
        <dbReference type="ARBA" id="ARBA00022840"/>
    </source>
</evidence>
<accession>A0A4R1CFW9</accession>
<dbReference type="GO" id="GO:0005886">
    <property type="term" value="C:plasma membrane"/>
    <property type="evidence" value="ECO:0007669"/>
    <property type="project" value="TreeGrafter"/>
</dbReference>
<dbReference type="InterPro" id="IPR027417">
    <property type="entry name" value="P-loop_NTPase"/>
</dbReference>
<dbReference type="SUPFAM" id="SSF52540">
    <property type="entry name" value="P-loop containing nucleoside triphosphate hydrolases"/>
    <property type="match status" value="1"/>
</dbReference>
<evidence type="ECO:0000313" key="4">
    <source>
        <dbReference type="EMBL" id="TCJ30223.1"/>
    </source>
</evidence>
<dbReference type="InterPro" id="IPR005702">
    <property type="entry name" value="Wzc-like_C"/>
</dbReference>
<keyword evidence="5" id="KW-1185">Reference proteome</keyword>
<dbReference type="Pfam" id="PF10609">
    <property type="entry name" value="ParA"/>
    <property type="match status" value="1"/>
</dbReference>
<keyword evidence="4" id="KW-0808">Transferase</keyword>